<organism evidence="1 2">
    <name type="scientific">Sphingobacterium multivorum</name>
    <dbReference type="NCBI Taxonomy" id="28454"/>
    <lineage>
        <taxon>Bacteria</taxon>
        <taxon>Pseudomonadati</taxon>
        <taxon>Bacteroidota</taxon>
        <taxon>Sphingobacteriia</taxon>
        <taxon>Sphingobacteriales</taxon>
        <taxon>Sphingobacteriaceae</taxon>
        <taxon>Sphingobacterium</taxon>
    </lineage>
</organism>
<name>A0A654DL57_SPHMU</name>
<sequence>MSKCKVYTLFYILVFNYKPKYVKKNLYSCFVICRRARYGSESFRTL</sequence>
<accession>A0A654DL57</accession>
<gene>
    <name evidence="1" type="ORF">SPHINGO8BC_70128</name>
</gene>
<protein>
    <submittedName>
        <fullName evidence="1">Uncharacterized protein</fullName>
    </submittedName>
</protein>
<reference evidence="1 2" key="1">
    <citation type="submission" date="2019-10" db="EMBL/GenBank/DDBJ databases">
        <authorList>
            <person name="Karimi E."/>
        </authorList>
    </citation>
    <scope>NUCLEOTIDE SEQUENCE [LARGE SCALE GENOMIC DNA]</scope>
    <source>
        <strain evidence="1">Sphingobacterium sp. 8BC</strain>
    </source>
</reference>
<dbReference type="AlphaFoldDB" id="A0A654DL57"/>
<dbReference type="Proteomes" id="UP000432350">
    <property type="component" value="Unassembled WGS sequence"/>
</dbReference>
<proteinExistence type="predicted"/>
<dbReference type="EMBL" id="CABWMV010000026">
    <property type="protein sequence ID" value="VXD06703.1"/>
    <property type="molecule type" value="Genomic_DNA"/>
</dbReference>
<evidence type="ECO:0000313" key="1">
    <source>
        <dbReference type="EMBL" id="VXD06703.1"/>
    </source>
</evidence>
<evidence type="ECO:0000313" key="2">
    <source>
        <dbReference type="Proteomes" id="UP000432350"/>
    </source>
</evidence>